<organism evidence="5 6">
    <name type="scientific">Moraxella pluranimalium</name>
    <dbReference type="NCBI Taxonomy" id="470453"/>
    <lineage>
        <taxon>Bacteria</taxon>
        <taxon>Pseudomonadati</taxon>
        <taxon>Pseudomonadota</taxon>
        <taxon>Gammaproteobacteria</taxon>
        <taxon>Moraxellales</taxon>
        <taxon>Moraxellaceae</taxon>
        <taxon>Moraxella</taxon>
    </lineage>
</organism>
<evidence type="ECO:0000259" key="4">
    <source>
        <dbReference type="PROSITE" id="PS50987"/>
    </source>
</evidence>
<dbReference type="AlphaFoldDB" id="A0A1T0CSC1"/>
<dbReference type="InterPro" id="IPR001845">
    <property type="entry name" value="HTH_ArsR_DNA-bd_dom"/>
</dbReference>
<dbReference type="InterPro" id="IPR051011">
    <property type="entry name" value="Metal_resp_trans_reg"/>
</dbReference>
<sequence>MTQPITGASEDTAMNFDALPQVMDVLKMLANPERLKIVCVLGDGVLNVSQIEHLTGVAQPTLSQQLGVLRKSGIVHTQRQGKYVYYRVADPKVVQLIAQLHELYCQ</sequence>
<dbReference type="InterPro" id="IPR036388">
    <property type="entry name" value="WH-like_DNA-bd_sf"/>
</dbReference>
<dbReference type="SUPFAM" id="SSF46785">
    <property type="entry name" value="Winged helix' DNA-binding domain"/>
    <property type="match status" value="1"/>
</dbReference>
<keyword evidence="2" id="KW-0238">DNA-binding</keyword>
<dbReference type="PANTHER" id="PTHR43132">
    <property type="entry name" value="ARSENICAL RESISTANCE OPERON REPRESSOR ARSR-RELATED"/>
    <property type="match status" value="1"/>
</dbReference>
<comment type="caution">
    <text evidence="5">The sequence shown here is derived from an EMBL/GenBank/DDBJ whole genome shotgun (WGS) entry which is preliminary data.</text>
</comment>
<protein>
    <submittedName>
        <fullName evidence="5">Transcriptional regulator</fullName>
    </submittedName>
</protein>
<keyword evidence="1" id="KW-0805">Transcription regulation</keyword>
<dbReference type="EMBL" id="MUYU01000007">
    <property type="protein sequence ID" value="OOS25119.1"/>
    <property type="molecule type" value="Genomic_DNA"/>
</dbReference>
<dbReference type="InterPro" id="IPR036390">
    <property type="entry name" value="WH_DNA-bd_sf"/>
</dbReference>
<proteinExistence type="predicted"/>
<dbReference type="PANTHER" id="PTHR43132:SF2">
    <property type="entry name" value="ARSENICAL RESISTANCE OPERON REPRESSOR ARSR-RELATED"/>
    <property type="match status" value="1"/>
</dbReference>
<gene>
    <name evidence="5" type="ORF">B0680_03190</name>
</gene>
<dbReference type="STRING" id="470453.B0680_03190"/>
<dbReference type="NCBIfam" id="NF033788">
    <property type="entry name" value="HTH_metalloreg"/>
    <property type="match status" value="1"/>
</dbReference>
<evidence type="ECO:0000313" key="6">
    <source>
        <dbReference type="Proteomes" id="UP000189800"/>
    </source>
</evidence>
<evidence type="ECO:0000313" key="5">
    <source>
        <dbReference type="EMBL" id="OOS25119.1"/>
    </source>
</evidence>
<dbReference type="Gene3D" id="1.10.10.10">
    <property type="entry name" value="Winged helix-like DNA-binding domain superfamily/Winged helix DNA-binding domain"/>
    <property type="match status" value="1"/>
</dbReference>
<dbReference type="Pfam" id="PF01022">
    <property type="entry name" value="HTH_5"/>
    <property type="match status" value="1"/>
</dbReference>
<keyword evidence="3" id="KW-0804">Transcription</keyword>
<keyword evidence="6" id="KW-1185">Reference proteome</keyword>
<dbReference type="PRINTS" id="PR00778">
    <property type="entry name" value="HTHARSR"/>
</dbReference>
<evidence type="ECO:0000256" key="2">
    <source>
        <dbReference type="ARBA" id="ARBA00023125"/>
    </source>
</evidence>
<name>A0A1T0CSC1_9GAMM</name>
<accession>A0A1T0CSC1</accession>
<evidence type="ECO:0000256" key="3">
    <source>
        <dbReference type="ARBA" id="ARBA00023163"/>
    </source>
</evidence>
<dbReference type="GO" id="GO:0003700">
    <property type="term" value="F:DNA-binding transcription factor activity"/>
    <property type="evidence" value="ECO:0007669"/>
    <property type="project" value="InterPro"/>
</dbReference>
<feature type="domain" description="HTH arsR-type" evidence="4">
    <location>
        <begin position="14"/>
        <end position="106"/>
    </location>
</feature>
<dbReference type="SMART" id="SM00418">
    <property type="entry name" value="HTH_ARSR"/>
    <property type="match status" value="1"/>
</dbReference>
<dbReference type="Proteomes" id="UP000189800">
    <property type="component" value="Unassembled WGS sequence"/>
</dbReference>
<evidence type="ECO:0000256" key="1">
    <source>
        <dbReference type="ARBA" id="ARBA00023015"/>
    </source>
</evidence>
<dbReference type="CDD" id="cd00090">
    <property type="entry name" value="HTH_ARSR"/>
    <property type="match status" value="1"/>
</dbReference>
<dbReference type="GO" id="GO:0003677">
    <property type="term" value="F:DNA binding"/>
    <property type="evidence" value="ECO:0007669"/>
    <property type="project" value="UniProtKB-KW"/>
</dbReference>
<dbReference type="PROSITE" id="PS50987">
    <property type="entry name" value="HTH_ARSR_2"/>
    <property type="match status" value="1"/>
</dbReference>
<dbReference type="InterPro" id="IPR011991">
    <property type="entry name" value="ArsR-like_HTH"/>
</dbReference>
<reference evidence="5 6" key="1">
    <citation type="submission" date="2017-02" db="EMBL/GenBank/DDBJ databases">
        <title>Draft genome sequence of Moraxella pluranimalium CCUG 54913T type strain.</title>
        <authorList>
            <person name="Salva-Serra F."/>
            <person name="Engstrom-Jakobsson H."/>
            <person name="Thorell K."/>
            <person name="Jaen-Luchoro D."/>
            <person name="Gonzales-Siles L."/>
            <person name="Karlsson R."/>
            <person name="Yazdan S."/>
            <person name="Boulund F."/>
            <person name="Johnning A."/>
            <person name="Engstrand L."/>
            <person name="Kristiansson E."/>
            <person name="Moore E."/>
        </authorList>
    </citation>
    <scope>NUCLEOTIDE SEQUENCE [LARGE SCALE GENOMIC DNA]</scope>
    <source>
        <strain evidence="5 6">CCUG 54913</strain>
    </source>
</reference>